<dbReference type="GeneID" id="115460311"/>
<sequence>MATGGSSFPASSLCPSSLSPPGGGSESRLGSSAASGCRDALPLLFVQCVLQTRLGLERRSMMTDNDPRSPQHLSHFAEDLLQKLQEKFQALTDQLISKLDEMGNGIDELQKNVTDLMVTAGIENSTEEAALH</sequence>
<dbReference type="OrthoDB" id="4159489at2759"/>
<dbReference type="InParanoid" id="A0A6P7WXS5"/>
<reference evidence="5" key="1">
    <citation type="submission" date="2025-08" db="UniProtKB">
        <authorList>
            <consortium name="RefSeq"/>
        </authorList>
    </citation>
    <scope>IDENTIFICATION</scope>
</reference>
<dbReference type="KEGG" id="muo:115460311"/>
<dbReference type="GO" id="GO:0070370">
    <property type="term" value="P:cellular heat acclimation"/>
    <property type="evidence" value="ECO:0007669"/>
    <property type="project" value="TreeGrafter"/>
</dbReference>
<dbReference type="GO" id="GO:0005829">
    <property type="term" value="C:cytosol"/>
    <property type="evidence" value="ECO:0007669"/>
    <property type="project" value="TreeGrafter"/>
</dbReference>
<dbReference type="PANTHER" id="PTHR19424">
    <property type="entry name" value="HEAT SHOCK FACTOR BINDING PROTEIN 1"/>
    <property type="match status" value="1"/>
</dbReference>
<evidence type="ECO:0000256" key="1">
    <source>
        <dbReference type="ARBA" id="ARBA00006349"/>
    </source>
</evidence>
<dbReference type="Proteomes" id="UP000515156">
    <property type="component" value="Chromosome 1"/>
</dbReference>
<evidence type="ECO:0000256" key="2">
    <source>
        <dbReference type="SAM" id="Coils"/>
    </source>
</evidence>
<dbReference type="RefSeq" id="XP_030045961.1">
    <property type="nucleotide sequence ID" value="XM_030190101.1"/>
</dbReference>
<dbReference type="AlphaFoldDB" id="A0A6P7WXS5"/>
<dbReference type="PANTHER" id="PTHR19424:SF4">
    <property type="entry name" value="HEAT SHOCK FACTOR-BINDING PROTEIN 1-LIKE PROTEIN 1"/>
    <property type="match status" value="1"/>
</dbReference>
<keyword evidence="4" id="KW-1185">Reference proteome</keyword>
<proteinExistence type="inferred from homology"/>
<feature type="coiled-coil region" evidence="2">
    <location>
        <begin position="74"/>
        <end position="101"/>
    </location>
</feature>
<protein>
    <submittedName>
        <fullName evidence="5">Heat shock factor-binding protein 1-like protein 1</fullName>
    </submittedName>
</protein>
<dbReference type="CTD" id="440498"/>
<evidence type="ECO:0000313" key="5">
    <source>
        <dbReference type="RefSeq" id="XP_030045961.1"/>
    </source>
</evidence>
<comment type="similarity">
    <text evidence="1">Belongs to the HSBP1 family.</text>
</comment>
<dbReference type="Gene3D" id="1.20.5.430">
    <property type="match status" value="1"/>
</dbReference>
<feature type="region of interest" description="Disordered" evidence="3">
    <location>
        <begin position="1"/>
        <end position="34"/>
    </location>
</feature>
<evidence type="ECO:0000256" key="3">
    <source>
        <dbReference type="SAM" id="MobiDB-lite"/>
    </source>
</evidence>
<organism evidence="4 5">
    <name type="scientific">Microcaecilia unicolor</name>
    <dbReference type="NCBI Taxonomy" id="1415580"/>
    <lineage>
        <taxon>Eukaryota</taxon>
        <taxon>Metazoa</taxon>
        <taxon>Chordata</taxon>
        <taxon>Craniata</taxon>
        <taxon>Vertebrata</taxon>
        <taxon>Euteleostomi</taxon>
        <taxon>Amphibia</taxon>
        <taxon>Gymnophiona</taxon>
        <taxon>Siphonopidae</taxon>
        <taxon>Microcaecilia</taxon>
    </lineage>
</organism>
<dbReference type="GO" id="GO:0005634">
    <property type="term" value="C:nucleus"/>
    <property type="evidence" value="ECO:0007669"/>
    <property type="project" value="TreeGrafter"/>
</dbReference>
<keyword evidence="2" id="KW-0175">Coiled coil</keyword>
<dbReference type="Pfam" id="PF06825">
    <property type="entry name" value="HSBP1"/>
    <property type="match status" value="1"/>
</dbReference>
<accession>A0A6P7WXS5</accession>
<name>A0A6P7WXS5_9AMPH</name>
<evidence type="ECO:0000313" key="4">
    <source>
        <dbReference type="Proteomes" id="UP000515156"/>
    </source>
</evidence>
<dbReference type="InterPro" id="IPR009643">
    <property type="entry name" value="HS1-bd"/>
</dbReference>
<dbReference type="GO" id="GO:0003714">
    <property type="term" value="F:transcription corepressor activity"/>
    <property type="evidence" value="ECO:0007669"/>
    <property type="project" value="InterPro"/>
</dbReference>
<gene>
    <name evidence="5" type="primary">HSBP1L1</name>
</gene>